<evidence type="ECO:0008006" key="4">
    <source>
        <dbReference type="Google" id="ProtNLM"/>
    </source>
</evidence>
<feature type="non-terminal residue" evidence="2">
    <location>
        <position position="68"/>
    </location>
</feature>
<name>A0ABV3XLY2_9ACTN</name>
<sequence length="68" mass="7457">MTGAPGRRTGRRGHRRLDWVAGLTEALRHELTVRSEVAVCAVHPPFVDTPTARASGNRTGRTLRPTAR</sequence>
<dbReference type="Proteomes" id="UP001560045">
    <property type="component" value="Unassembled WGS sequence"/>
</dbReference>
<reference evidence="2 3" key="1">
    <citation type="submission" date="2024-06" db="EMBL/GenBank/DDBJ databases">
        <title>Draft genome sequence of Geodermatophilus badlandi, a novel member of the Geodermatophilaceae isolated from badland sedimentary rocks in the Red desert, Wyoming, USA.</title>
        <authorList>
            <person name="Ben Tekaya S."/>
            <person name="Nouioui I."/>
            <person name="Flores G.M."/>
            <person name="Shaal M.N."/>
            <person name="Bredoire F."/>
            <person name="Basile F."/>
            <person name="Van Diepen L."/>
            <person name="Ward N.L."/>
        </authorList>
    </citation>
    <scope>NUCLEOTIDE SEQUENCE [LARGE SCALE GENOMIC DNA]</scope>
    <source>
        <strain evidence="2 3">WL48A</strain>
    </source>
</reference>
<proteinExistence type="predicted"/>
<evidence type="ECO:0000256" key="1">
    <source>
        <dbReference type="SAM" id="MobiDB-lite"/>
    </source>
</evidence>
<keyword evidence="3" id="KW-1185">Reference proteome</keyword>
<dbReference type="EMBL" id="JBFNXQ010000144">
    <property type="protein sequence ID" value="MEX5721597.1"/>
    <property type="molecule type" value="Genomic_DNA"/>
</dbReference>
<comment type="caution">
    <text evidence="2">The sequence shown here is derived from an EMBL/GenBank/DDBJ whole genome shotgun (WGS) entry which is preliminary data.</text>
</comment>
<evidence type="ECO:0000313" key="3">
    <source>
        <dbReference type="Proteomes" id="UP001560045"/>
    </source>
</evidence>
<feature type="region of interest" description="Disordered" evidence="1">
    <location>
        <begin position="46"/>
        <end position="68"/>
    </location>
</feature>
<gene>
    <name evidence="2" type="ORF">ABQ292_24900</name>
</gene>
<protein>
    <recommendedName>
        <fullName evidence="4">Short chain dehydrogenase</fullName>
    </recommendedName>
</protein>
<organism evidence="2 3">
    <name type="scientific">Geodermatophilus maliterrae</name>
    <dbReference type="NCBI Taxonomy" id="3162531"/>
    <lineage>
        <taxon>Bacteria</taxon>
        <taxon>Bacillati</taxon>
        <taxon>Actinomycetota</taxon>
        <taxon>Actinomycetes</taxon>
        <taxon>Geodermatophilales</taxon>
        <taxon>Geodermatophilaceae</taxon>
        <taxon>Geodermatophilus</taxon>
    </lineage>
</organism>
<evidence type="ECO:0000313" key="2">
    <source>
        <dbReference type="EMBL" id="MEX5721597.1"/>
    </source>
</evidence>
<accession>A0ABV3XLY2</accession>